<evidence type="ECO:0000259" key="4">
    <source>
        <dbReference type="PROSITE" id="PS50977"/>
    </source>
</evidence>
<evidence type="ECO:0000313" key="6">
    <source>
        <dbReference type="Proteomes" id="UP000034166"/>
    </source>
</evidence>
<protein>
    <submittedName>
        <fullName evidence="5">TetR family transcriptional regulator</fullName>
    </submittedName>
</protein>
<evidence type="ECO:0000256" key="1">
    <source>
        <dbReference type="ARBA" id="ARBA00022491"/>
    </source>
</evidence>
<name>A0A0M2SZ05_9BACI</name>
<evidence type="ECO:0000256" key="3">
    <source>
        <dbReference type="PROSITE-ProRule" id="PRU00335"/>
    </source>
</evidence>
<dbReference type="Gene3D" id="1.10.10.60">
    <property type="entry name" value="Homeodomain-like"/>
    <property type="match status" value="1"/>
</dbReference>
<dbReference type="PANTHER" id="PTHR43479:SF11">
    <property type="entry name" value="ACREF_ENVCD OPERON REPRESSOR-RELATED"/>
    <property type="match status" value="1"/>
</dbReference>
<dbReference type="SUPFAM" id="SSF48498">
    <property type="entry name" value="Tetracyclin repressor-like, C-terminal domain"/>
    <property type="match status" value="1"/>
</dbReference>
<dbReference type="OrthoDB" id="9814200at2"/>
<dbReference type="Pfam" id="PF17932">
    <property type="entry name" value="TetR_C_24"/>
    <property type="match status" value="1"/>
</dbReference>
<dbReference type="InterPro" id="IPR023772">
    <property type="entry name" value="DNA-bd_HTH_TetR-type_CS"/>
</dbReference>
<evidence type="ECO:0000313" key="5">
    <source>
        <dbReference type="EMBL" id="KKK37830.1"/>
    </source>
</evidence>
<dbReference type="SUPFAM" id="SSF46689">
    <property type="entry name" value="Homeodomain-like"/>
    <property type="match status" value="1"/>
</dbReference>
<comment type="caution">
    <text evidence="5">The sequence shown here is derived from an EMBL/GenBank/DDBJ whole genome shotgun (WGS) entry which is preliminary data.</text>
</comment>
<dbReference type="InterPro" id="IPR041490">
    <property type="entry name" value="KstR2_TetR_C"/>
</dbReference>
<gene>
    <name evidence="5" type="ORF">WQ57_11685</name>
</gene>
<dbReference type="PRINTS" id="PR00455">
    <property type="entry name" value="HTHTETR"/>
</dbReference>
<dbReference type="Pfam" id="PF00440">
    <property type="entry name" value="TetR_N"/>
    <property type="match status" value="1"/>
</dbReference>
<keyword evidence="6" id="KW-1185">Reference proteome</keyword>
<dbReference type="PROSITE" id="PS01081">
    <property type="entry name" value="HTH_TETR_1"/>
    <property type="match status" value="1"/>
</dbReference>
<dbReference type="Gene3D" id="1.10.357.10">
    <property type="entry name" value="Tetracycline Repressor, domain 2"/>
    <property type="match status" value="1"/>
</dbReference>
<dbReference type="AlphaFoldDB" id="A0A0M2SZ05"/>
<keyword evidence="1" id="KW-0678">Repressor</keyword>
<feature type="domain" description="HTH tetR-type" evidence="4">
    <location>
        <begin position="1"/>
        <end position="59"/>
    </location>
</feature>
<dbReference type="GO" id="GO:0003677">
    <property type="term" value="F:DNA binding"/>
    <property type="evidence" value="ECO:0007669"/>
    <property type="project" value="UniProtKB-UniRule"/>
</dbReference>
<dbReference type="InterPro" id="IPR009057">
    <property type="entry name" value="Homeodomain-like_sf"/>
</dbReference>
<dbReference type="PATRIC" id="fig|1408103.3.peg.2631"/>
<feature type="DNA-binding region" description="H-T-H motif" evidence="3">
    <location>
        <begin position="22"/>
        <end position="41"/>
    </location>
</feature>
<dbReference type="PROSITE" id="PS50977">
    <property type="entry name" value="HTH_TETR_2"/>
    <property type="match status" value="1"/>
</dbReference>
<keyword evidence="2 3" id="KW-0238">DNA-binding</keyword>
<evidence type="ECO:0000256" key="2">
    <source>
        <dbReference type="ARBA" id="ARBA00023125"/>
    </source>
</evidence>
<dbReference type="PANTHER" id="PTHR43479">
    <property type="entry name" value="ACREF/ENVCD OPERON REPRESSOR-RELATED"/>
    <property type="match status" value="1"/>
</dbReference>
<reference evidence="5 6" key="1">
    <citation type="submission" date="2015-04" db="EMBL/GenBank/DDBJ databases">
        <title>Taxonomic description and genome sequence of Bacillus campisalis sp. nov., a novel member of the genus Bacillus isolated from solar saltern.</title>
        <authorList>
            <person name="Mathan Kumar R."/>
            <person name="Kaur G."/>
            <person name="Kumar A."/>
            <person name="Singh N.K."/>
            <person name="Kaur N."/>
            <person name="Kumar N."/>
            <person name="Mayilraj S."/>
        </authorList>
    </citation>
    <scope>NUCLEOTIDE SEQUENCE [LARGE SCALE GENOMIC DNA]</scope>
    <source>
        <strain evidence="5 6">SA2-6</strain>
    </source>
</reference>
<dbReference type="EMBL" id="LAYY01000011">
    <property type="protein sequence ID" value="KKK37830.1"/>
    <property type="molecule type" value="Genomic_DNA"/>
</dbReference>
<dbReference type="RefSeq" id="WP_046523952.1">
    <property type="nucleotide sequence ID" value="NZ_LAYY01000011.1"/>
</dbReference>
<dbReference type="InterPro" id="IPR001647">
    <property type="entry name" value="HTH_TetR"/>
</dbReference>
<sequence>MKDKIIETSIKLFDKKGYTATSIKDIVEKMDVTKGTFYYYFSSKQDLLRDIHLDYIENLISQQEDILRNTDKDCTEKLYGIIHMVISNIGTKRESARIFFREMRHLSEKHIEEITNKRNLFRKNYQQLIETGISLGEFKSSIPPDMLTFGILGITNWSYYWYNPEGNIDEEELARIYTDIILNGVKSIKKAGITL</sequence>
<proteinExistence type="predicted"/>
<dbReference type="InterPro" id="IPR050624">
    <property type="entry name" value="HTH-type_Tx_Regulator"/>
</dbReference>
<accession>A0A0M2SZ05</accession>
<organism evidence="5 6">
    <name type="scientific">Mesobacillus campisalis</name>
    <dbReference type="NCBI Taxonomy" id="1408103"/>
    <lineage>
        <taxon>Bacteria</taxon>
        <taxon>Bacillati</taxon>
        <taxon>Bacillota</taxon>
        <taxon>Bacilli</taxon>
        <taxon>Bacillales</taxon>
        <taxon>Bacillaceae</taxon>
        <taxon>Mesobacillus</taxon>
    </lineage>
</organism>
<dbReference type="Proteomes" id="UP000034166">
    <property type="component" value="Unassembled WGS sequence"/>
</dbReference>
<dbReference type="InterPro" id="IPR036271">
    <property type="entry name" value="Tet_transcr_reg_TetR-rel_C_sf"/>
</dbReference>